<dbReference type="InterPro" id="IPR001279">
    <property type="entry name" value="Metallo-B-lactamas"/>
</dbReference>
<reference evidence="6 7" key="1">
    <citation type="submission" date="2019-03" db="EMBL/GenBank/DDBJ databases">
        <title>Genomic Encyclopedia of Type Strains, Phase IV (KMG-IV): sequencing the most valuable type-strain genomes for metagenomic binning, comparative biology and taxonomic classification.</title>
        <authorList>
            <person name="Goeker M."/>
        </authorList>
    </citation>
    <scope>NUCLEOTIDE SEQUENCE [LARGE SCALE GENOMIC DNA]</scope>
    <source>
        <strain evidence="6 7">DSM 15969</strain>
    </source>
</reference>
<keyword evidence="2" id="KW-0479">Metal-binding</keyword>
<dbReference type="EMBL" id="SLUI01000010">
    <property type="protein sequence ID" value="TCL35831.1"/>
    <property type="molecule type" value="Genomic_DNA"/>
</dbReference>
<dbReference type="GO" id="GO:0016787">
    <property type="term" value="F:hydrolase activity"/>
    <property type="evidence" value="ECO:0007669"/>
    <property type="project" value="UniProtKB-KW"/>
</dbReference>
<organism evidence="6 7">
    <name type="scientific">Anaerospora hongkongensis</name>
    <dbReference type="NCBI Taxonomy" id="244830"/>
    <lineage>
        <taxon>Bacteria</taxon>
        <taxon>Bacillati</taxon>
        <taxon>Bacillota</taxon>
        <taxon>Negativicutes</taxon>
        <taxon>Selenomonadales</taxon>
        <taxon>Sporomusaceae</taxon>
        <taxon>Anaerospora</taxon>
    </lineage>
</organism>
<dbReference type="RefSeq" id="WP_132082177.1">
    <property type="nucleotide sequence ID" value="NZ_SLUI01000010.1"/>
</dbReference>
<dbReference type="Gene3D" id="3.60.15.10">
    <property type="entry name" value="Ribonuclease Z/Hydroxyacylglutathione hydrolase-like"/>
    <property type="match status" value="1"/>
</dbReference>
<evidence type="ECO:0000313" key="7">
    <source>
        <dbReference type="Proteomes" id="UP000295063"/>
    </source>
</evidence>
<accession>A0A4R1PXF4</accession>
<evidence type="ECO:0000259" key="5">
    <source>
        <dbReference type="SMART" id="SM00849"/>
    </source>
</evidence>
<name>A0A4R1PXF4_9FIRM</name>
<dbReference type="AlphaFoldDB" id="A0A4R1PXF4"/>
<comment type="cofactor">
    <cofactor evidence="1">
        <name>Zn(2+)</name>
        <dbReference type="ChEBI" id="CHEBI:29105"/>
    </cofactor>
</comment>
<gene>
    <name evidence="6" type="ORF">EV210_11074</name>
</gene>
<evidence type="ECO:0000313" key="6">
    <source>
        <dbReference type="EMBL" id="TCL35831.1"/>
    </source>
</evidence>
<keyword evidence="3 6" id="KW-0378">Hydrolase</keyword>
<dbReference type="SMART" id="SM00849">
    <property type="entry name" value="Lactamase_B"/>
    <property type="match status" value="1"/>
</dbReference>
<dbReference type="InterPro" id="IPR051453">
    <property type="entry name" value="MBL_Glyoxalase_II"/>
</dbReference>
<evidence type="ECO:0000256" key="3">
    <source>
        <dbReference type="ARBA" id="ARBA00022801"/>
    </source>
</evidence>
<evidence type="ECO:0000256" key="4">
    <source>
        <dbReference type="ARBA" id="ARBA00022833"/>
    </source>
</evidence>
<evidence type="ECO:0000256" key="2">
    <source>
        <dbReference type="ARBA" id="ARBA00022723"/>
    </source>
</evidence>
<dbReference type="Proteomes" id="UP000295063">
    <property type="component" value="Unassembled WGS sequence"/>
</dbReference>
<dbReference type="GO" id="GO:0046872">
    <property type="term" value="F:metal ion binding"/>
    <property type="evidence" value="ECO:0007669"/>
    <property type="project" value="UniProtKB-KW"/>
</dbReference>
<keyword evidence="7" id="KW-1185">Reference proteome</keyword>
<sequence length="206" mass="22259">MKIIRMEVGSLGTNCYIAYCEDTKEAAIIDPGGDAEEIIAVIGREALEPVCIINTHGHADHILANNKVKEATGVPVYIHGDDADMLVNAQKNLSSFIGKGQTCLPADKILADGDTIAIGKFNLEVIHTPGHSPGGICLKSELVLFSGDTLFAESIGRTDFPGGSYRQLISNIKERLMLLPDETKVYPGHGPDTTIGWERKMNPFIQ</sequence>
<dbReference type="Pfam" id="PF00753">
    <property type="entry name" value="Lactamase_B"/>
    <property type="match status" value="1"/>
</dbReference>
<keyword evidence="4" id="KW-0862">Zinc</keyword>
<dbReference type="OrthoDB" id="9802248at2"/>
<dbReference type="CDD" id="cd06262">
    <property type="entry name" value="metallo-hydrolase-like_MBL-fold"/>
    <property type="match status" value="1"/>
</dbReference>
<feature type="domain" description="Metallo-beta-lactamase" evidence="5">
    <location>
        <begin position="12"/>
        <end position="189"/>
    </location>
</feature>
<dbReference type="InterPro" id="IPR036866">
    <property type="entry name" value="RibonucZ/Hydroxyglut_hydro"/>
</dbReference>
<dbReference type="PANTHER" id="PTHR46233">
    <property type="entry name" value="HYDROXYACYLGLUTATHIONE HYDROLASE GLOC"/>
    <property type="match status" value="1"/>
</dbReference>
<proteinExistence type="predicted"/>
<comment type="caution">
    <text evidence="6">The sequence shown here is derived from an EMBL/GenBank/DDBJ whole genome shotgun (WGS) entry which is preliminary data.</text>
</comment>
<protein>
    <submittedName>
        <fullName evidence="6">Glyoxylase-like metal-dependent hydrolase (Beta-lactamase superfamily II)</fullName>
    </submittedName>
</protein>
<evidence type="ECO:0000256" key="1">
    <source>
        <dbReference type="ARBA" id="ARBA00001947"/>
    </source>
</evidence>
<dbReference type="PANTHER" id="PTHR46233:SF3">
    <property type="entry name" value="HYDROXYACYLGLUTATHIONE HYDROLASE GLOC"/>
    <property type="match status" value="1"/>
</dbReference>
<dbReference type="SUPFAM" id="SSF56281">
    <property type="entry name" value="Metallo-hydrolase/oxidoreductase"/>
    <property type="match status" value="1"/>
</dbReference>